<reference evidence="2 3" key="1">
    <citation type="journal article" date="2020" name="Front. Microbiol.">
        <title>Single-cell genomics of novel Actinobacteria with the Wood-Ljungdahl pathway discovered in a serpentinizing system.</title>
        <authorList>
            <person name="Merino N."/>
            <person name="Kawai M."/>
            <person name="Boyd E.S."/>
            <person name="Colman D.R."/>
            <person name="McGlynn S.E."/>
            <person name="Nealson K.H."/>
            <person name="Kurokawa K."/>
            <person name="Hongoh Y."/>
        </authorList>
    </citation>
    <scope>NUCLEOTIDE SEQUENCE [LARGE SCALE GENOMIC DNA]</scope>
    <source>
        <strain evidence="2 3">S33</strain>
    </source>
</reference>
<dbReference type="SUPFAM" id="SSF53335">
    <property type="entry name" value="S-adenosyl-L-methionine-dependent methyltransferases"/>
    <property type="match status" value="1"/>
</dbReference>
<dbReference type="GO" id="GO:0032259">
    <property type="term" value="P:methylation"/>
    <property type="evidence" value="ECO:0007669"/>
    <property type="project" value="UniProtKB-KW"/>
</dbReference>
<dbReference type="EMBL" id="BLRY01000008">
    <property type="protein sequence ID" value="GFP26888.1"/>
    <property type="molecule type" value="Genomic_DNA"/>
</dbReference>
<dbReference type="Proteomes" id="UP000591948">
    <property type="component" value="Unassembled WGS sequence"/>
</dbReference>
<name>A0A6V8P344_9ACTN</name>
<dbReference type="Gene3D" id="3.40.50.150">
    <property type="entry name" value="Vaccinia Virus protein VP39"/>
    <property type="match status" value="1"/>
</dbReference>
<dbReference type="RefSeq" id="WP_176233033.1">
    <property type="nucleotide sequence ID" value="NZ_BLRY01000008.1"/>
</dbReference>
<dbReference type="InterPro" id="IPR050447">
    <property type="entry name" value="Erg6_SMT_methyltransf"/>
</dbReference>
<accession>A0A6V8P344</accession>
<protein>
    <submittedName>
        <fullName evidence="2">Demethylmenaquinone methyltransferase / 2-methoxy-6-polyprenyl-1,4-benzoquinol methylase</fullName>
    </submittedName>
</protein>
<evidence type="ECO:0000313" key="3">
    <source>
        <dbReference type="Proteomes" id="UP000591948"/>
    </source>
</evidence>
<dbReference type="InterPro" id="IPR029063">
    <property type="entry name" value="SAM-dependent_MTases_sf"/>
</dbReference>
<dbReference type="AlphaFoldDB" id="A0A6V8P344"/>
<proteinExistence type="predicted"/>
<dbReference type="PANTHER" id="PTHR44068:SF11">
    <property type="entry name" value="GERANYL DIPHOSPHATE 2-C-METHYLTRANSFERASE"/>
    <property type="match status" value="1"/>
</dbReference>
<comment type="caution">
    <text evidence="2">The sequence shown here is derived from an EMBL/GenBank/DDBJ whole genome shotgun (WGS) entry which is preliminary data.</text>
</comment>
<dbReference type="CDD" id="cd02440">
    <property type="entry name" value="AdoMet_MTases"/>
    <property type="match status" value="1"/>
</dbReference>
<gene>
    <name evidence="2" type="ORF">HKBW3S33_00302</name>
</gene>
<organism evidence="2 3">
    <name type="scientific">Candidatus Hakubella thermalkaliphila</name>
    <dbReference type="NCBI Taxonomy" id="2754717"/>
    <lineage>
        <taxon>Bacteria</taxon>
        <taxon>Bacillati</taxon>
        <taxon>Actinomycetota</taxon>
        <taxon>Actinomycetota incertae sedis</taxon>
        <taxon>Candidatus Hakubellales</taxon>
        <taxon>Candidatus Hakubellaceae</taxon>
        <taxon>Candidatus Hakubella</taxon>
    </lineage>
</organism>
<feature type="domain" description="Methyltransferase" evidence="1">
    <location>
        <begin position="47"/>
        <end position="142"/>
    </location>
</feature>
<dbReference type="Pfam" id="PF13649">
    <property type="entry name" value="Methyltransf_25"/>
    <property type="match status" value="1"/>
</dbReference>
<evidence type="ECO:0000313" key="2">
    <source>
        <dbReference type="EMBL" id="GFP26888.1"/>
    </source>
</evidence>
<keyword evidence="2" id="KW-0808">Transferase</keyword>
<dbReference type="InterPro" id="IPR041698">
    <property type="entry name" value="Methyltransf_25"/>
</dbReference>
<keyword evidence="3" id="KW-1185">Reference proteome</keyword>
<dbReference type="GO" id="GO:0008168">
    <property type="term" value="F:methyltransferase activity"/>
    <property type="evidence" value="ECO:0007669"/>
    <property type="project" value="UniProtKB-KW"/>
</dbReference>
<sequence>MTIKGEYYNERYFEDHLRQFSGRPSTYWRWRIKNIIQLAEPKPGEKILDLGTGVGTVAIECSKHGAQVVGLDYSPSAIRIAQDLYKKHGRGQADFILGDATRIPLPDSSFHKIICADLVEHLTREDFLKMLKECHRVLKEEGQLLIYTPCPTHIFERLKKRNLILKRDTSHVDIKGAKFLLDSLRKENFQINKFYYEVTHIPGYRFLERLLMGAPLIGSLFRRRICISAEKTEKKHNS</sequence>
<evidence type="ECO:0000259" key="1">
    <source>
        <dbReference type="Pfam" id="PF13649"/>
    </source>
</evidence>
<dbReference type="PANTHER" id="PTHR44068">
    <property type="entry name" value="ZGC:194242"/>
    <property type="match status" value="1"/>
</dbReference>
<keyword evidence="2" id="KW-0489">Methyltransferase</keyword>